<organism evidence="2">
    <name type="scientific">marine sediment metagenome</name>
    <dbReference type="NCBI Taxonomy" id="412755"/>
    <lineage>
        <taxon>unclassified sequences</taxon>
        <taxon>metagenomes</taxon>
        <taxon>ecological metagenomes</taxon>
    </lineage>
</organism>
<protein>
    <submittedName>
        <fullName evidence="2">Uncharacterized protein</fullName>
    </submittedName>
</protein>
<keyword evidence="1" id="KW-0812">Transmembrane</keyword>
<gene>
    <name evidence="2" type="ORF">S12H4_04143</name>
</gene>
<feature type="transmembrane region" description="Helical" evidence="1">
    <location>
        <begin position="93"/>
        <end position="117"/>
    </location>
</feature>
<accession>X1SXM8</accession>
<sequence>MTGVKEIMESIDFSKPIHEKNKTWLTNKLKQAHTHEREMMLMKLYEADPDLFWKAGLLGGAALATLGAALGLVGVVIGGAAGDSKGAVLGGGITLGGTVFFAGGFTVSTFSALMLAFPRLFGENGMQLEMSLDSGAFGGFASGDFKVG</sequence>
<keyword evidence="1" id="KW-1133">Transmembrane helix</keyword>
<evidence type="ECO:0000313" key="2">
    <source>
        <dbReference type="EMBL" id="GAI72559.1"/>
    </source>
</evidence>
<keyword evidence="1" id="KW-0472">Membrane</keyword>
<comment type="caution">
    <text evidence="2">The sequence shown here is derived from an EMBL/GenBank/DDBJ whole genome shotgun (WGS) entry which is preliminary data.</text>
</comment>
<feature type="transmembrane region" description="Helical" evidence="1">
    <location>
        <begin position="51"/>
        <end position="81"/>
    </location>
</feature>
<reference evidence="2" key="1">
    <citation type="journal article" date="2014" name="Front. Microbiol.">
        <title>High frequency of phylogenetically diverse reductive dehalogenase-homologous genes in deep subseafloor sedimentary metagenomes.</title>
        <authorList>
            <person name="Kawai M."/>
            <person name="Futagami T."/>
            <person name="Toyoda A."/>
            <person name="Takaki Y."/>
            <person name="Nishi S."/>
            <person name="Hori S."/>
            <person name="Arai W."/>
            <person name="Tsubouchi T."/>
            <person name="Morono Y."/>
            <person name="Uchiyama I."/>
            <person name="Ito T."/>
            <person name="Fujiyama A."/>
            <person name="Inagaki F."/>
            <person name="Takami H."/>
        </authorList>
    </citation>
    <scope>NUCLEOTIDE SEQUENCE</scope>
    <source>
        <strain evidence="2">Expedition CK06-06</strain>
    </source>
</reference>
<dbReference type="AlphaFoldDB" id="X1SXM8"/>
<dbReference type="EMBL" id="BARW01001239">
    <property type="protein sequence ID" value="GAI72559.1"/>
    <property type="molecule type" value="Genomic_DNA"/>
</dbReference>
<name>X1SXM8_9ZZZZ</name>
<evidence type="ECO:0000256" key="1">
    <source>
        <dbReference type="SAM" id="Phobius"/>
    </source>
</evidence>
<proteinExistence type="predicted"/>